<proteinExistence type="predicted"/>
<keyword evidence="1" id="KW-0812">Transmembrane</keyword>
<sequence length="66" mass="7764">METQNRWKDIIWKLTRMPIIAWAIILLVAAFLLVQLPWDLAKKFAILPGAISLLLFYQAIFRGKMY</sequence>
<reference evidence="2 3" key="1">
    <citation type="journal article" date="2016" name="Nat. Commun.">
        <title>Thousands of microbial genomes shed light on interconnected biogeochemical processes in an aquifer system.</title>
        <authorList>
            <person name="Anantharaman K."/>
            <person name="Brown C.T."/>
            <person name="Hug L.A."/>
            <person name="Sharon I."/>
            <person name="Castelle C.J."/>
            <person name="Probst A.J."/>
            <person name="Thomas B.C."/>
            <person name="Singh A."/>
            <person name="Wilkins M.J."/>
            <person name="Karaoz U."/>
            <person name="Brodie E.L."/>
            <person name="Williams K.H."/>
            <person name="Hubbard S.S."/>
            <person name="Banfield J.F."/>
        </authorList>
    </citation>
    <scope>NUCLEOTIDE SEQUENCE [LARGE SCALE GENOMIC DNA]</scope>
</reference>
<name>A0A1G1W952_9BACT</name>
<dbReference type="Proteomes" id="UP000176631">
    <property type="component" value="Unassembled WGS sequence"/>
</dbReference>
<gene>
    <name evidence="2" type="ORF">A2172_01515</name>
</gene>
<dbReference type="AlphaFoldDB" id="A0A1G1W952"/>
<evidence type="ECO:0000256" key="1">
    <source>
        <dbReference type="SAM" id="Phobius"/>
    </source>
</evidence>
<dbReference type="EMBL" id="MHCP01000015">
    <property type="protein sequence ID" value="OGY24202.1"/>
    <property type="molecule type" value="Genomic_DNA"/>
</dbReference>
<evidence type="ECO:0000313" key="2">
    <source>
        <dbReference type="EMBL" id="OGY24202.1"/>
    </source>
</evidence>
<feature type="transmembrane region" description="Helical" evidence="1">
    <location>
        <begin position="44"/>
        <end position="61"/>
    </location>
</feature>
<feature type="transmembrane region" description="Helical" evidence="1">
    <location>
        <begin position="20"/>
        <end position="38"/>
    </location>
</feature>
<keyword evidence="1" id="KW-0472">Membrane</keyword>
<organism evidence="2 3">
    <name type="scientific">Candidatus Woykebacteria bacterium RBG_13_40_15</name>
    <dbReference type="NCBI Taxonomy" id="1802593"/>
    <lineage>
        <taxon>Bacteria</taxon>
        <taxon>Candidatus Woykeibacteriota</taxon>
    </lineage>
</organism>
<evidence type="ECO:0000313" key="3">
    <source>
        <dbReference type="Proteomes" id="UP000176631"/>
    </source>
</evidence>
<keyword evidence="1" id="KW-1133">Transmembrane helix</keyword>
<comment type="caution">
    <text evidence="2">The sequence shown here is derived from an EMBL/GenBank/DDBJ whole genome shotgun (WGS) entry which is preliminary data.</text>
</comment>
<dbReference type="STRING" id="1802593.A2172_01515"/>
<accession>A0A1G1W952</accession>
<protein>
    <submittedName>
        <fullName evidence="2">Uncharacterized protein</fullName>
    </submittedName>
</protein>